<sequence>MLRTIIRPDEAGVLRDGEGLAYNDTGQWIDENGQLIEEVVQDDGVARDHAVGAGGVDRHQQAAVDRYVVQGAAGAVVQRGMTLGDYNRPEQFYANLCAIRPLPFQRNDFELKPA</sequence>
<name>A0ABD0Z2L9_CARAN</name>
<evidence type="ECO:0000313" key="1">
    <source>
        <dbReference type="EMBL" id="KAL1188196.1"/>
    </source>
</evidence>
<keyword evidence="2" id="KW-1185">Reference proteome</keyword>
<dbReference type="AlphaFoldDB" id="A0ABD0Z2L9"/>
<proteinExistence type="predicted"/>
<gene>
    <name evidence="1" type="ORF">V5N11_003225</name>
</gene>
<protein>
    <submittedName>
        <fullName evidence="1">Uncharacterized protein</fullName>
    </submittedName>
</protein>
<comment type="caution">
    <text evidence="1">The sequence shown here is derived from an EMBL/GenBank/DDBJ whole genome shotgun (WGS) entry which is preliminary data.</text>
</comment>
<evidence type="ECO:0000313" key="2">
    <source>
        <dbReference type="Proteomes" id="UP001558713"/>
    </source>
</evidence>
<organism evidence="1 2">
    <name type="scientific">Cardamine amara subsp. amara</name>
    <dbReference type="NCBI Taxonomy" id="228776"/>
    <lineage>
        <taxon>Eukaryota</taxon>
        <taxon>Viridiplantae</taxon>
        <taxon>Streptophyta</taxon>
        <taxon>Embryophyta</taxon>
        <taxon>Tracheophyta</taxon>
        <taxon>Spermatophyta</taxon>
        <taxon>Magnoliopsida</taxon>
        <taxon>eudicotyledons</taxon>
        <taxon>Gunneridae</taxon>
        <taxon>Pentapetalae</taxon>
        <taxon>rosids</taxon>
        <taxon>malvids</taxon>
        <taxon>Brassicales</taxon>
        <taxon>Brassicaceae</taxon>
        <taxon>Cardamineae</taxon>
        <taxon>Cardamine</taxon>
    </lineage>
</organism>
<accession>A0ABD0Z2L9</accession>
<reference evidence="1 2" key="1">
    <citation type="submission" date="2024-04" db="EMBL/GenBank/DDBJ databases">
        <title>Genome assembly C_amara_ONT_v2.</title>
        <authorList>
            <person name="Yant L."/>
            <person name="Moore C."/>
            <person name="Slenker M."/>
        </authorList>
    </citation>
    <scope>NUCLEOTIDE SEQUENCE [LARGE SCALE GENOMIC DNA]</scope>
    <source>
        <tissue evidence="1">Leaf</tissue>
    </source>
</reference>
<dbReference type="EMBL" id="JBANAX010000931">
    <property type="protein sequence ID" value="KAL1188196.1"/>
    <property type="molecule type" value="Genomic_DNA"/>
</dbReference>
<dbReference type="Proteomes" id="UP001558713">
    <property type="component" value="Unassembled WGS sequence"/>
</dbReference>